<sequence length="169" mass="19724">MDANRLQTLFSEYERVISEQTEPRRRSVSAHQENRNLEPHCPKSQHQALSEAITNCEQSGVTQPRRSQRKRKVAPRPATTASNRFQKKRIATCSSQEYEFLRLGEVRKAWNGSIEYKVIWKPTWAYIDDLRGKRALEEAEELIVDEFGQVAWEKEMARSGHFDLDTESE</sequence>
<feature type="region of interest" description="Disordered" evidence="1">
    <location>
        <begin position="17"/>
        <end position="87"/>
    </location>
</feature>
<evidence type="ECO:0000313" key="3">
    <source>
        <dbReference type="Proteomes" id="UP000824596"/>
    </source>
</evidence>
<accession>A0A9P8MTZ9</accession>
<protein>
    <recommendedName>
        <fullName evidence="4">Chromo domain-containing protein</fullName>
    </recommendedName>
</protein>
<feature type="compositionally biased region" description="Polar residues" evidence="1">
    <location>
        <begin position="44"/>
        <end position="65"/>
    </location>
</feature>
<dbReference type="OrthoDB" id="4868140at2759"/>
<proteinExistence type="predicted"/>
<reference evidence="2" key="1">
    <citation type="submission" date="2021-09" db="EMBL/GenBank/DDBJ databases">
        <title>A high-quality genome of the endoparasitic fungus Hirsutella rhossiliensis with a comparison of Hirsutella genomes reveals transposable elements contributing to genome size variation.</title>
        <authorList>
            <person name="Lin R."/>
            <person name="Jiao Y."/>
            <person name="Sun X."/>
            <person name="Ling J."/>
            <person name="Xie B."/>
            <person name="Cheng X."/>
        </authorList>
    </citation>
    <scope>NUCLEOTIDE SEQUENCE</scope>
    <source>
        <strain evidence="2">HR02</strain>
    </source>
</reference>
<comment type="caution">
    <text evidence="2">The sequence shown here is derived from an EMBL/GenBank/DDBJ whole genome shotgun (WGS) entry which is preliminary data.</text>
</comment>
<evidence type="ECO:0008006" key="4">
    <source>
        <dbReference type="Google" id="ProtNLM"/>
    </source>
</evidence>
<name>A0A9P8MTZ9_9HYPO</name>
<dbReference type="Proteomes" id="UP000824596">
    <property type="component" value="Unassembled WGS sequence"/>
</dbReference>
<dbReference type="RefSeq" id="XP_044719576.1">
    <property type="nucleotide sequence ID" value="XM_044865614.1"/>
</dbReference>
<keyword evidence="3" id="KW-1185">Reference proteome</keyword>
<gene>
    <name evidence="2" type="ORF">HRG_07143</name>
</gene>
<evidence type="ECO:0000256" key="1">
    <source>
        <dbReference type="SAM" id="MobiDB-lite"/>
    </source>
</evidence>
<evidence type="ECO:0000313" key="2">
    <source>
        <dbReference type="EMBL" id="KAH0962063.1"/>
    </source>
</evidence>
<dbReference type="GeneID" id="68356272"/>
<feature type="compositionally biased region" description="Basic and acidic residues" evidence="1">
    <location>
        <begin position="32"/>
        <end position="41"/>
    </location>
</feature>
<dbReference type="EMBL" id="JAIZPD010000007">
    <property type="protein sequence ID" value="KAH0962063.1"/>
    <property type="molecule type" value="Genomic_DNA"/>
</dbReference>
<organism evidence="2 3">
    <name type="scientific">Hirsutella rhossiliensis</name>
    <dbReference type="NCBI Taxonomy" id="111463"/>
    <lineage>
        <taxon>Eukaryota</taxon>
        <taxon>Fungi</taxon>
        <taxon>Dikarya</taxon>
        <taxon>Ascomycota</taxon>
        <taxon>Pezizomycotina</taxon>
        <taxon>Sordariomycetes</taxon>
        <taxon>Hypocreomycetidae</taxon>
        <taxon>Hypocreales</taxon>
        <taxon>Ophiocordycipitaceae</taxon>
        <taxon>Hirsutella</taxon>
    </lineage>
</organism>
<dbReference type="AlphaFoldDB" id="A0A9P8MTZ9"/>